<feature type="region of interest" description="Disordered" evidence="8">
    <location>
        <begin position="126"/>
        <end position="145"/>
    </location>
</feature>
<evidence type="ECO:0000256" key="8">
    <source>
        <dbReference type="SAM" id="MobiDB-lite"/>
    </source>
</evidence>
<dbReference type="InterPro" id="IPR007125">
    <property type="entry name" value="H2A/H2B/H3"/>
</dbReference>
<dbReference type="InterPro" id="IPR002119">
    <property type="entry name" value="Histone_H2A"/>
</dbReference>
<dbReference type="PRINTS" id="PR00620">
    <property type="entry name" value="HISTONEH2A"/>
</dbReference>
<evidence type="ECO:0000256" key="5">
    <source>
        <dbReference type="ARBA" id="ARBA00022454"/>
    </source>
</evidence>
<comment type="subcellular location">
    <subcellularLocation>
        <location evidence="2">Chromosome</location>
    </subcellularLocation>
</comment>
<keyword evidence="7" id="KW-0238">DNA-binding</keyword>
<dbReference type="InterPro" id="IPR009072">
    <property type="entry name" value="Histone-fold"/>
</dbReference>
<comment type="subunit">
    <text evidence="3">The nucleosome is a histone octamer containing two molecules each of H2A, H2B, H3 and H4 assembled in one H3-H4 heterotetramer and two H2A-H2B heterodimers. The octamer wraps approximately 147 bp of DNA.</text>
</comment>
<protein>
    <recommendedName>
        <fullName evidence="4">Histone H2A</fullName>
    </recommendedName>
</protein>
<dbReference type="InterPro" id="IPR032454">
    <property type="entry name" value="Histone_H2A_C"/>
</dbReference>
<dbReference type="SMART" id="SM00414">
    <property type="entry name" value="H2A"/>
    <property type="match status" value="1"/>
</dbReference>
<comment type="function">
    <text evidence="1">Core component of nucleosome. Nucleosomes wrap and compact DNA into chromatin, limiting DNA accessibility to the cellular machineries which require DNA as a template. Histones thereby play a central role in transcription regulation, DNA repair, DNA replication and chromosomal stability. DNA accessibility is regulated via a complex set of post-translational modifications of histones, also called histone code, and nucleosome remodeling.</text>
</comment>
<dbReference type="Proteomes" id="UP001626550">
    <property type="component" value="Unassembled WGS sequence"/>
</dbReference>
<evidence type="ECO:0000256" key="4">
    <source>
        <dbReference type="ARBA" id="ARBA00017642"/>
    </source>
</evidence>
<gene>
    <name evidence="10" type="primary">H2AFY2</name>
    <name evidence="10" type="ORF">Ciccas_007832</name>
</gene>
<dbReference type="Gene3D" id="3.40.220.10">
    <property type="entry name" value="Leucine Aminopeptidase, subunit E, domain 1"/>
    <property type="match status" value="1"/>
</dbReference>
<feature type="compositionally biased region" description="Polar residues" evidence="8">
    <location>
        <begin position="126"/>
        <end position="137"/>
    </location>
</feature>
<dbReference type="SUPFAM" id="SSF52949">
    <property type="entry name" value="Macro domain-like"/>
    <property type="match status" value="1"/>
</dbReference>
<dbReference type="AlphaFoldDB" id="A0ABD2Q1Q9"/>
<keyword evidence="5" id="KW-0158">Chromosome</keyword>
<keyword evidence="7" id="KW-0544">Nucleosome core</keyword>
<evidence type="ECO:0000259" key="9">
    <source>
        <dbReference type="PROSITE" id="PS51154"/>
    </source>
</evidence>
<dbReference type="GO" id="GO:0006325">
    <property type="term" value="P:chromatin organization"/>
    <property type="evidence" value="ECO:0007669"/>
    <property type="project" value="UniProtKB-KW"/>
</dbReference>
<dbReference type="InterPro" id="IPR002589">
    <property type="entry name" value="Macro_dom"/>
</dbReference>
<dbReference type="Gene3D" id="1.10.20.10">
    <property type="entry name" value="Histone, subunit A"/>
    <property type="match status" value="1"/>
</dbReference>
<dbReference type="Pfam" id="PF00125">
    <property type="entry name" value="Histone"/>
    <property type="match status" value="1"/>
</dbReference>
<dbReference type="Pfam" id="PF01661">
    <property type="entry name" value="Macro"/>
    <property type="match status" value="1"/>
</dbReference>
<evidence type="ECO:0000313" key="10">
    <source>
        <dbReference type="EMBL" id="KAL3313565.1"/>
    </source>
</evidence>
<organism evidence="10 11">
    <name type="scientific">Cichlidogyrus casuarinus</name>
    <dbReference type="NCBI Taxonomy" id="1844966"/>
    <lineage>
        <taxon>Eukaryota</taxon>
        <taxon>Metazoa</taxon>
        <taxon>Spiralia</taxon>
        <taxon>Lophotrochozoa</taxon>
        <taxon>Platyhelminthes</taxon>
        <taxon>Monogenea</taxon>
        <taxon>Monopisthocotylea</taxon>
        <taxon>Dactylogyridea</taxon>
        <taxon>Ancyrocephalidae</taxon>
        <taxon>Cichlidogyrus</taxon>
    </lineage>
</organism>
<keyword evidence="6" id="KW-0156">Chromatin regulator</keyword>
<dbReference type="InterPro" id="IPR043472">
    <property type="entry name" value="Macro_dom-like"/>
</dbReference>
<evidence type="ECO:0000256" key="6">
    <source>
        <dbReference type="ARBA" id="ARBA00022853"/>
    </source>
</evidence>
<evidence type="ECO:0000256" key="7">
    <source>
        <dbReference type="ARBA" id="ARBA00023269"/>
    </source>
</evidence>
<dbReference type="SUPFAM" id="SSF47113">
    <property type="entry name" value="Histone-fold"/>
    <property type="match status" value="1"/>
</dbReference>
<dbReference type="EMBL" id="JBJKFK010001267">
    <property type="protein sequence ID" value="KAL3313565.1"/>
    <property type="molecule type" value="Genomic_DNA"/>
</dbReference>
<name>A0ABD2Q1Q9_9PLAT</name>
<dbReference type="PROSITE" id="PS51154">
    <property type="entry name" value="MACRO"/>
    <property type="match status" value="1"/>
</dbReference>
<dbReference type="GO" id="GO:0000786">
    <property type="term" value="C:nucleosome"/>
    <property type="evidence" value="ECO:0007669"/>
    <property type="project" value="UniProtKB-KW"/>
</dbReference>
<evidence type="ECO:0000256" key="3">
    <source>
        <dbReference type="ARBA" id="ARBA00011538"/>
    </source>
</evidence>
<proteinExistence type="predicted"/>
<dbReference type="PANTHER" id="PTHR11106">
    <property type="entry name" value="GANGLIOSIDE INDUCED DIFFERENTIATION ASSOCIATED PROTEIN 2-RELATED"/>
    <property type="match status" value="1"/>
</dbReference>
<reference evidence="10 11" key="1">
    <citation type="submission" date="2024-11" db="EMBL/GenBank/DDBJ databases">
        <title>Adaptive evolution of stress response genes in parasites aligns with host niche diversity.</title>
        <authorList>
            <person name="Hahn C."/>
            <person name="Resl P."/>
        </authorList>
    </citation>
    <scope>NUCLEOTIDE SEQUENCE [LARGE SCALE GENOMIC DNA]</scope>
    <source>
        <strain evidence="10">EGGRZ-B1_66</strain>
        <tissue evidence="10">Body</tissue>
    </source>
</reference>
<accession>A0ABD2Q1Q9</accession>
<keyword evidence="11" id="KW-1185">Reference proteome</keyword>
<feature type="domain" description="Macro" evidence="9">
    <location>
        <begin position="152"/>
        <end position="334"/>
    </location>
</feature>
<sequence>MVRIIVAQRKVKRKSKSVLAGLVFSVARVHRKMKSSQFFKCKRLSQCAAVYKTAVIEYLTCELLELAGQNALFHKRKTITPKNIMQTILIDEDLKKVFSNVVIPQGGVLSRIQPELITKSKIKSTANSSYPATPKSTVDNRKKTDRQQMHHIVLSERTFEQGRKLCVIKGDITEMEVDAIVHPTSRHYHTNGMIGSIIMSKGGTSLQQTLTHLRNLGPLISLEAKCSEAPGLKAKNIIHVNVPTFSKSNQPASDLEKTALNCIRVAETEKLKRIALPSIGSGNAGYPKQLAAHTVLSCIRGHLKDVNSSIEVIYFVLYDAESLKIYEDELKNLQ</sequence>
<evidence type="ECO:0000313" key="11">
    <source>
        <dbReference type="Proteomes" id="UP001626550"/>
    </source>
</evidence>
<evidence type="ECO:0000256" key="2">
    <source>
        <dbReference type="ARBA" id="ARBA00004286"/>
    </source>
</evidence>
<dbReference type="CDD" id="cd00074">
    <property type="entry name" value="HFD_H2A"/>
    <property type="match status" value="1"/>
</dbReference>
<comment type="caution">
    <text evidence="10">The sequence shown here is derived from an EMBL/GenBank/DDBJ whole genome shotgun (WGS) entry which is preliminary data.</text>
</comment>
<evidence type="ECO:0000256" key="1">
    <source>
        <dbReference type="ARBA" id="ARBA00002001"/>
    </source>
</evidence>
<dbReference type="PANTHER" id="PTHR11106:SF111">
    <property type="entry name" value="MACRO DOMAIN-CONTAINING PROTEIN"/>
    <property type="match status" value="1"/>
</dbReference>
<dbReference type="Pfam" id="PF16211">
    <property type="entry name" value="Histone_H2A_C"/>
    <property type="match status" value="1"/>
</dbReference>
<dbReference type="SMART" id="SM00506">
    <property type="entry name" value="A1pp"/>
    <property type="match status" value="1"/>
</dbReference>